<keyword evidence="2" id="KW-1185">Reference proteome</keyword>
<evidence type="ECO:0000313" key="2">
    <source>
        <dbReference type="Proteomes" id="UP000431826"/>
    </source>
</evidence>
<dbReference type="Pfam" id="PF03995">
    <property type="entry name" value="Inhibitor_I36"/>
    <property type="match status" value="1"/>
</dbReference>
<proteinExistence type="predicted"/>
<comment type="caution">
    <text evidence="1">The sequence shown here is derived from an EMBL/GenBank/DDBJ whole genome shotgun (WGS) entry which is preliminary data.</text>
</comment>
<reference evidence="1 2" key="1">
    <citation type="submission" date="2019-12" db="EMBL/GenBank/DDBJ databases">
        <title>Whole genome shotgun sequence of Streptomyces tubercidicus NBRC 13090.</title>
        <authorList>
            <person name="Ichikawa N."/>
            <person name="Kimura A."/>
            <person name="Kitahashi Y."/>
            <person name="Komaki H."/>
            <person name="Tamura T."/>
        </authorList>
    </citation>
    <scope>NUCLEOTIDE SEQUENCE [LARGE SCALE GENOMIC DNA]</scope>
    <source>
        <strain evidence="1 2">NBRC 13090</strain>
    </source>
</reference>
<dbReference type="Proteomes" id="UP000431826">
    <property type="component" value="Unassembled WGS sequence"/>
</dbReference>
<name>A0A640USQ6_9ACTN</name>
<dbReference type="EMBL" id="BLIR01000001">
    <property type="protein sequence ID" value="GFE38480.1"/>
    <property type="molecule type" value="Genomic_DNA"/>
</dbReference>
<evidence type="ECO:0008006" key="3">
    <source>
        <dbReference type="Google" id="ProtNLM"/>
    </source>
</evidence>
<organism evidence="1 2">
    <name type="scientific">Streptomyces tubercidicus</name>
    <dbReference type="NCBI Taxonomy" id="47759"/>
    <lineage>
        <taxon>Bacteria</taxon>
        <taxon>Bacillati</taxon>
        <taxon>Actinomycetota</taxon>
        <taxon>Actinomycetes</taxon>
        <taxon>Kitasatosporales</taxon>
        <taxon>Streptomycetaceae</taxon>
        <taxon>Streptomyces</taxon>
    </lineage>
</organism>
<dbReference type="AlphaFoldDB" id="A0A640USQ6"/>
<accession>A0A640USQ6</accession>
<evidence type="ECO:0000313" key="1">
    <source>
        <dbReference type="EMBL" id="GFE38480.1"/>
    </source>
</evidence>
<protein>
    <recommendedName>
        <fullName evidence="3">Peptidase inhibitor</fullName>
    </recommendedName>
</protein>
<sequence>MWRGSVYVPTSPVISTSRPVSSRISRTAVPGSESIALGGAALIATLPLATSTTASASSACRKGSVCTWSKNDFGGTKATSGLNPSPGCYPWGGKTVSNQAKRNIRVYSGASCSGKRVDIKSGHWGQTKPGATIKSIAVMGP</sequence>
<gene>
    <name evidence="1" type="ORF">Stube_31530</name>
</gene>